<keyword evidence="3" id="KW-1185">Reference proteome</keyword>
<dbReference type="EMBL" id="KV749395">
    <property type="protein sequence ID" value="OCL09608.1"/>
    <property type="molecule type" value="Genomic_DNA"/>
</dbReference>
<feature type="region of interest" description="Disordered" evidence="1">
    <location>
        <begin position="73"/>
        <end position="98"/>
    </location>
</feature>
<accession>A0A8E2F3I1</accession>
<protein>
    <submittedName>
        <fullName evidence="2">Uncharacterized protein</fullName>
    </submittedName>
</protein>
<sequence>MSAHKLPASSRIPPSRPVASTWVAECLAIHYPRLPPRCSWLLVLSSYQSILTAILAYTREQYQHYNTAAIGSSRNKAGEDRTSKARGFRGARQTCTCT</sequence>
<organism evidence="2 3">
    <name type="scientific">Glonium stellatum</name>
    <dbReference type="NCBI Taxonomy" id="574774"/>
    <lineage>
        <taxon>Eukaryota</taxon>
        <taxon>Fungi</taxon>
        <taxon>Dikarya</taxon>
        <taxon>Ascomycota</taxon>
        <taxon>Pezizomycotina</taxon>
        <taxon>Dothideomycetes</taxon>
        <taxon>Pleosporomycetidae</taxon>
        <taxon>Gloniales</taxon>
        <taxon>Gloniaceae</taxon>
        <taxon>Glonium</taxon>
    </lineage>
</organism>
<reference evidence="2 3" key="1">
    <citation type="journal article" date="2016" name="Nat. Commun.">
        <title>Ectomycorrhizal ecology is imprinted in the genome of the dominant symbiotic fungus Cenococcum geophilum.</title>
        <authorList>
            <consortium name="DOE Joint Genome Institute"/>
            <person name="Peter M."/>
            <person name="Kohler A."/>
            <person name="Ohm R.A."/>
            <person name="Kuo A."/>
            <person name="Krutzmann J."/>
            <person name="Morin E."/>
            <person name="Arend M."/>
            <person name="Barry K.W."/>
            <person name="Binder M."/>
            <person name="Choi C."/>
            <person name="Clum A."/>
            <person name="Copeland A."/>
            <person name="Grisel N."/>
            <person name="Haridas S."/>
            <person name="Kipfer T."/>
            <person name="LaButti K."/>
            <person name="Lindquist E."/>
            <person name="Lipzen A."/>
            <person name="Maire R."/>
            <person name="Meier B."/>
            <person name="Mihaltcheva S."/>
            <person name="Molinier V."/>
            <person name="Murat C."/>
            <person name="Poggeler S."/>
            <person name="Quandt C.A."/>
            <person name="Sperisen C."/>
            <person name="Tritt A."/>
            <person name="Tisserant E."/>
            <person name="Crous P.W."/>
            <person name="Henrissat B."/>
            <person name="Nehls U."/>
            <person name="Egli S."/>
            <person name="Spatafora J.W."/>
            <person name="Grigoriev I.V."/>
            <person name="Martin F.M."/>
        </authorList>
    </citation>
    <scope>NUCLEOTIDE SEQUENCE [LARGE SCALE GENOMIC DNA]</scope>
    <source>
        <strain evidence="2 3">CBS 207.34</strain>
    </source>
</reference>
<dbReference type="AlphaFoldDB" id="A0A8E2F3I1"/>
<evidence type="ECO:0000313" key="2">
    <source>
        <dbReference type="EMBL" id="OCL09608.1"/>
    </source>
</evidence>
<dbReference type="Proteomes" id="UP000250140">
    <property type="component" value="Unassembled WGS sequence"/>
</dbReference>
<name>A0A8E2F3I1_9PEZI</name>
<proteinExistence type="predicted"/>
<evidence type="ECO:0000256" key="1">
    <source>
        <dbReference type="SAM" id="MobiDB-lite"/>
    </source>
</evidence>
<gene>
    <name evidence="2" type="ORF">AOQ84DRAFT_16601</name>
</gene>
<evidence type="ECO:0000313" key="3">
    <source>
        <dbReference type="Proteomes" id="UP000250140"/>
    </source>
</evidence>